<evidence type="ECO:0000313" key="2">
    <source>
        <dbReference type="Proteomes" id="UP000587527"/>
    </source>
</evidence>
<proteinExistence type="predicted"/>
<dbReference type="EMBL" id="JACHMN010000002">
    <property type="protein sequence ID" value="MBB5868248.1"/>
    <property type="molecule type" value="Genomic_DNA"/>
</dbReference>
<evidence type="ECO:0000313" key="1">
    <source>
        <dbReference type="EMBL" id="MBB5868248.1"/>
    </source>
</evidence>
<organism evidence="1 2">
    <name type="scientific">Allocatelliglobosispora scoriae</name>
    <dbReference type="NCBI Taxonomy" id="643052"/>
    <lineage>
        <taxon>Bacteria</taxon>
        <taxon>Bacillati</taxon>
        <taxon>Actinomycetota</taxon>
        <taxon>Actinomycetes</taxon>
        <taxon>Micromonosporales</taxon>
        <taxon>Micromonosporaceae</taxon>
        <taxon>Allocatelliglobosispora</taxon>
    </lineage>
</organism>
<comment type="caution">
    <text evidence="1">The sequence shown here is derived from an EMBL/GenBank/DDBJ whole genome shotgun (WGS) entry which is preliminary data.</text>
</comment>
<sequence>MTSLSSRYLAGDREEVWTEIRLMGEVRIHHAHDVRSVATETMRRFGRHVDRLADAYAEAGLVSTIPIRTPATDEDRQELARLESEIGPLPAALRACMTEVGGVWLAGDCAKLGLFYDEREPQPAAPVHPDPLVLPDARWLRYEWTEFCDDDERDPDEAFWFAFAPDEHHKANISGSTQLIALPQPVGDPVLEGVRQLRGRDVSLVEYLRLSVAWAGCAGWSLAPESMPAALEPLRVSPDF</sequence>
<name>A0A841BLK9_9ACTN</name>
<dbReference type="AlphaFoldDB" id="A0A841BLK9"/>
<keyword evidence="2" id="KW-1185">Reference proteome</keyword>
<reference evidence="1 2" key="1">
    <citation type="submission" date="2020-08" db="EMBL/GenBank/DDBJ databases">
        <title>Sequencing the genomes of 1000 actinobacteria strains.</title>
        <authorList>
            <person name="Klenk H.-P."/>
        </authorList>
    </citation>
    <scope>NUCLEOTIDE SEQUENCE [LARGE SCALE GENOMIC DNA]</scope>
    <source>
        <strain evidence="1 2">DSM 45362</strain>
    </source>
</reference>
<accession>A0A841BLK9</accession>
<protein>
    <submittedName>
        <fullName evidence="1">Uncharacterized protein</fullName>
    </submittedName>
</protein>
<dbReference type="RefSeq" id="WP_184834036.1">
    <property type="nucleotide sequence ID" value="NZ_JACHMN010000002.1"/>
</dbReference>
<dbReference type="Proteomes" id="UP000587527">
    <property type="component" value="Unassembled WGS sequence"/>
</dbReference>
<gene>
    <name evidence="1" type="ORF">F4553_001627</name>
</gene>